<dbReference type="GO" id="GO:0061503">
    <property type="term" value="F:tRNA threonylcarbamoyladenosine dehydratase"/>
    <property type="evidence" value="ECO:0007669"/>
    <property type="project" value="TreeGrafter"/>
</dbReference>
<dbReference type="InterPro" id="IPR045886">
    <property type="entry name" value="ThiF/MoeB/HesA"/>
</dbReference>
<dbReference type="Proteomes" id="UP000030125">
    <property type="component" value="Unassembled WGS sequence"/>
</dbReference>
<accession>A0A0A2EL63</accession>
<dbReference type="InterPro" id="IPR035985">
    <property type="entry name" value="Ubiquitin-activating_enz"/>
</dbReference>
<gene>
    <name evidence="2" type="ORF">HQ35_07305</name>
</gene>
<proteinExistence type="predicted"/>
<evidence type="ECO:0000313" key="3">
    <source>
        <dbReference type="Proteomes" id="UP000030125"/>
    </source>
</evidence>
<sequence length="254" mass="29071">MERYARNRIYISDRDQVTIRDFRVLLAGIGVGSCIAETLLRIGFETITLVDGAIVKNSDLNRQNYTEDDLGLPKTKALRRRLLSINPQAKISTRDTFIDHENITEIISGHDVAINTLDCENDIPFVFDRCCAEQGIYVLHPYNLGFSGIVTVITPGGESLESLRAQGEDYQSFEKYFIRHITNYFNGQARPKIWLEEIMHTHEKEGKTLSPSRLSIASSLLSGICTSILVRIVRREFVKTFPKFYYYSEYDDLN</sequence>
<dbReference type="PANTHER" id="PTHR43267">
    <property type="entry name" value="TRNA THREONYLCARBAMOYLADENOSINE DEHYDRATASE"/>
    <property type="match status" value="1"/>
</dbReference>
<feature type="domain" description="THIF-type NAD/FAD binding fold" evidence="1">
    <location>
        <begin position="4"/>
        <end position="214"/>
    </location>
</feature>
<organism evidence="2 3">
    <name type="scientific">Porphyromonas cangingivalis</name>
    <dbReference type="NCBI Taxonomy" id="36874"/>
    <lineage>
        <taxon>Bacteria</taxon>
        <taxon>Pseudomonadati</taxon>
        <taxon>Bacteroidota</taxon>
        <taxon>Bacteroidia</taxon>
        <taxon>Bacteroidales</taxon>
        <taxon>Porphyromonadaceae</taxon>
        <taxon>Porphyromonas</taxon>
    </lineage>
</organism>
<protein>
    <submittedName>
        <fullName evidence="2">Thiamine biosynthesis protein ThiF</fullName>
    </submittedName>
</protein>
<comment type="caution">
    <text evidence="2">The sequence shown here is derived from an EMBL/GenBank/DDBJ whole genome shotgun (WGS) entry which is preliminary data.</text>
</comment>
<evidence type="ECO:0000259" key="1">
    <source>
        <dbReference type="Pfam" id="PF00899"/>
    </source>
</evidence>
<dbReference type="GO" id="GO:0008641">
    <property type="term" value="F:ubiquitin-like modifier activating enzyme activity"/>
    <property type="evidence" value="ECO:0007669"/>
    <property type="project" value="InterPro"/>
</dbReference>
<dbReference type="RefSeq" id="WP_036852162.1">
    <property type="nucleotide sequence ID" value="NZ_JQJD01000048.1"/>
</dbReference>
<dbReference type="GO" id="GO:0061504">
    <property type="term" value="P:cyclic threonylcarbamoyladenosine biosynthetic process"/>
    <property type="evidence" value="ECO:0007669"/>
    <property type="project" value="TreeGrafter"/>
</dbReference>
<name>A0A0A2EL63_PORCN</name>
<dbReference type="PANTHER" id="PTHR43267:SF1">
    <property type="entry name" value="TRNA THREONYLCARBAMOYLADENOSINE DEHYDRATASE"/>
    <property type="match status" value="1"/>
</dbReference>
<dbReference type="Gene3D" id="3.40.50.720">
    <property type="entry name" value="NAD(P)-binding Rossmann-like Domain"/>
    <property type="match status" value="1"/>
</dbReference>
<dbReference type="SUPFAM" id="SSF69572">
    <property type="entry name" value="Activating enzymes of the ubiquitin-like proteins"/>
    <property type="match status" value="1"/>
</dbReference>
<reference evidence="2 3" key="1">
    <citation type="submission" date="2014-08" db="EMBL/GenBank/DDBJ databases">
        <title>Porphyromonas cangingivalis strain:COT-109_OH1386 Genome sequencing.</title>
        <authorList>
            <person name="Wallis C."/>
            <person name="Deusch O."/>
            <person name="O'Flynn C."/>
            <person name="Davis I."/>
            <person name="Jospin G."/>
            <person name="Darling A.E."/>
            <person name="Coil D.A."/>
            <person name="Alexiev A."/>
            <person name="Horsfall A."/>
            <person name="Kirkwood N."/>
            <person name="Harris S."/>
            <person name="Eisen J.A."/>
        </authorList>
    </citation>
    <scope>NUCLEOTIDE SEQUENCE [LARGE SCALE GENOMIC DNA]</scope>
    <source>
        <strain evidence="3">COT-109 OH1386</strain>
    </source>
</reference>
<dbReference type="EMBL" id="JQJD01000048">
    <property type="protein sequence ID" value="KGN79601.1"/>
    <property type="molecule type" value="Genomic_DNA"/>
</dbReference>
<dbReference type="PROSITE" id="PS51257">
    <property type="entry name" value="PROKAR_LIPOPROTEIN"/>
    <property type="match status" value="1"/>
</dbReference>
<dbReference type="InterPro" id="IPR000594">
    <property type="entry name" value="ThiF_NAD_FAD-bd"/>
</dbReference>
<keyword evidence="3" id="KW-1185">Reference proteome</keyword>
<dbReference type="OrthoDB" id="9804286at2"/>
<dbReference type="Pfam" id="PF00899">
    <property type="entry name" value="ThiF"/>
    <property type="match status" value="1"/>
</dbReference>
<evidence type="ECO:0000313" key="2">
    <source>
        <dbReference type="EMBL" id="KGN79601.1"/>
    </source>
</evidence>
<dbReference type="AlphaFoldDB" id="A0A0A2EL63"/>